<gene>
    <name evidence="11" type="ORF">SPHA_10391</name>
</gene>
<protein>
    <submittedName>
        <fullName evidence="11">SLC25A46</fullName>
    </submittedName>
</protein>
<proteinExistence type="inferred from homology"/>
<feature type="compositionally biased region" description="Polar residues" evidence="10">
    <location>
        <begin position="302"/>
        <end position="311"/>
    </location>
</feature>
<evidence type="ECO:0000256" key="2">
    <source>
        <dbReference type="ARBA" id="ARBA00006375"/>
    </source>
</evidence>
<keyword evidence="7" id="KW-1133">Transmembrane helix</keyword>
<dbReference type="GO" id="GO:0090149">
    <property type="term" value="P:mitochondrial membrane fission"/>
    <property type="evidence" value="ECO:0007669"/>
    <property type="project" value="InterPro"/>
</dbReference>
<name>A0A812B5D0_ACAPH</name>
<dbReference type="EMBL" id="CAHIKZ030000335">
    <property type="protein sequence ID" value="CAE1169039.1"/>
    <property type="molecule type" value="Genomic_DNA"/>
</dbReference>
<dbReference type="GO" id="GO:0005741">
    <property type="term" value="C:mitochondrial outer membrane"/>
    <property type="evidence" value="ECO:0007669"/>
    <property type="project" value="UniProtKB-SubCell"/>
</dbReference>
<dbReference type="Gene3D" id="1.50.40.10">
    <property type="entry name" value="Mitochondrial carrier domain"/>
    <property type="match status" value="1"/>
</dbReference>
<evidence type="ECO:0000256" key="3">
    <source>
        <dbReference type="ARBA" id="ARBA00022448"/>
    </source>
</evidence>
<dbReference type="Pfam" id="PF00153">
    <property type="entry name" value="Mito_carr"/>
    <property type="match status" value="1"/>
</dbReference>
<keyword evidence="5" id="KW-0677">Repeat</keyword>
<dbReference type="PANTHER" id="PTHR21252:SF2">
    <property type="entry name" value="MITOCHONDRIAL OUTER MEMBRANE PROTEIN SLC25A46"/>
    <property type="match status" value="1"/>
</dbReference>
<keyword evidence="4" id="KW-0812">Transmembrane</keyword>
<evidence type="ECO:0000256" key="4">
    <source>
        <dbReference type="ARBA" id="ARBA00022692"/>
    </source>
</evidence>
<accession>A0A812B5D0</accession>
<keyword evidence="3" id="KW-0813">Transport</keyword>
<evidence type="ECO:0000313" key="12">
    <source>
        <dbReference type="Proteomes" id="UP000597762"/>
    </source>
</evidence>
<evidence type="ECO:0000256" key="6">
    <source>
        <dbReference type="ARBA" id="ARBA00022787"/>
    </source>
</evidence>
<organism evidence="11 12">
    <name type="scientific">Acanthosepion pharaonis</name>
    <name type="common">Pharaoh cuttlefish</name>
    <name type="synonym">Sepia pharaonis</name>
    <dbReference type="NCBI Taxonomy" id="158019"/>
    <lineage>
        <taxon>Eukaryota</taxon>
        <taxon>Metazoa</taxon>
        <taxon>Spiralia</taxon>
        <taxon>Lophotrochozoa</taxon>
        <taxon>Mollusca</taxon>
        <taxon>Cephalopoda</taxon>
        <taxon>Coleoidea</taxon>
        <taxon>Decapodiformes</taxon>
        <taxon>Sepiida</taxon>
        <taxon>Sepiina</taxon>
        <taxon>Sepiidae</taxon>
        <taxon>Acanthosepion</taxon>
    </lineage>
</organism>
<evidence type="ECO:0000256" key="8">
    <source>
        <dbReference type="ARBA" id="ARBA00023128"/>
    </source>
</evidence>
<evidence type="ECO:0000256" key="7">
    <source>
        <dbReference type="ARBA" id="ARBA00022989"/>
    </source>
</evidence>
<keyword evidence="8" id="KW-0496">Mitochondrion</keyword>
<feature type="region of interest" description="Disordered" evidence="10">
    <location>
        <begin position="1"/>
        <end position="35"/>
    </location>
</feature>
<dbReference type="SUPFAM" id="SSF103506">
    <property type="entry name" value="Mitochondrial carrier"/>
    <property type="match status" value="1"/>
</dbReference>
<dbReference type="Proteomes" id="UP000597762">
    <property type="component" value="Unassembled WGS sequence"/>
</dbReference>
<dbReference type="InterPro" id="IPR023395">
    <property type="entry name" value="MCP_dom_sf"/>
</dbReference>
<keyword evidence="6" id="KW-1000">Mitochondrion outer membrane</keyword>
<dbReference type="InterPro" id="IPR039158">
    <property type="entry name" value="SLC25A46"/>
</dbReference>
<feature type="region of interest" description="Disordered" evidence="10">
    <location>
        <begin position="302"/>
        <end position="323"/>
    </location>
</feature>
<reference evidence="11" key="1">
    <citation type="submission" date="2021-01" db="EMBL/GenBank/DDBJ databases">
        <authorList>
            <person name="Li R."/>
            <person name="Bekaert M."/>
        </authorList>
    </citation>
    <scope>NUCLEOTIDE SEQUENCE</scope>
    <source>
        <strain evidence="11">Farmed</strain>
    </source>
</reference>
<keyword evidence="9" id="KW-0472">Membrane</keyword>
<dbReference type="AlphaFoldDB" id="A0A812B5D0"/>
<keyword evidence="12" id="KW-1185">Reference proteome</keyword>
<sequence length="323" mass="36206">MLSDDSLFMGKDPRGSGADPRAAAYYSAVPPPSPPRQTGQYLVRFTGMAVGISSLFAEKLLSHPCIVLRRQCQVHYNAKSYHLTPFTLFQIIMNLQQKQGFAALWKGVGSTFVVKGLLLGTETIIDETTWLPKEISAHSSLKKYLEHLLLKSISFAINTPFFAAVLIETVQSDIGGEKPGLFDCVKEGVTRVMGIGMPQTTRLLPIYKLMLPTATYWLLDYVITSIAQYTVMSAVHSEQQDQEMSGVNMQQTCFPELLAQYTGGLLSNVLLFPMETVLHRLYLQGTRAFFLFNTFTRDMNSVRKSTPTTMPSEDFDPFQPRYK</sequence>
<evidence type="ECO:0000256" key="10">
    <source>
        <dbReference type="SAM" id="MobiDB-lite"/>
    </source>
</evidence>
<dbReference type="OrthoDB" id="2403262at2759"/>
<evidence type="ECO:0000256" key="5">
    <source>
        <dbReference type="ARBA" id="ARBA00022737"/>
    </source>
</evidence>
<comment type="subcellular location">
    <subcellularLocation>
        <location evidence="1">Mitochondrion outer membrane</location>
        <topology evidence="1">Multi-pass membrane protein</topology>
    </subcellularLocation>
</comment>
<dbReference type="InterPro" id="IPR018108">
    <property type="entry name" value="MCP_transmembrane"/>
</dbReference>
<evidence type="ECO:0000313" key="11">
    <source>
        <dbReference type="EMBL" id="CAE1169039.1"/>
    </source>
</evidence>
<dbReference type="PANTHER" id="PTHR21252">
    <property type="entry name" value="TB1 PROTEIN-RELATED"/>
    <property type="match status" value="1"/>
</dbReference>
<comment type="caution">
    <text evidence="11">The sequence shown here is derived from an EMBL/GenBank/DDBJ whole genome shotgun (WGS) entry which is preliminary data.</text>
</comment>
<evidence type="ECO:0000256" key="9">
    <source>
        <dbReference type="ARBA" id="ARBA00023136"/>
    </source>
</evidence>
<evidence type="ECO:0000256" key="1">
    <source>
        <dbReference type="ARBA" id="ARBA00004374"/>
    </source>
</evidence>
<comment type="similarity">
    <text evidence="2">Belongs to the mitochondrial carrier (TC 2.A.29) family.</text>
</comment>